<evidence type="ECO:0000256" key="2">
    <source>
        <dbReference type="SAM" id="Phobius"/>
    </source>
</evidence>
<sequence length="127" mass="14323">MLYYVRNYVPDSSSYDLMRGESFQSLPMLIVIIAVVLLLILLFVDVICCKINQMGILWAITHKLCHKKKSRESLVKTGNNDASIHEKQPLADDNGYRQHSHIVVPETMKVNGNGNKNGHGQARDSEV</sequence>
<keyword evidence="2" id="KW-0812">Transmembrane</keyword>
<feature type="transmembrane region" description="Helical" evidence="2">
    <location>
        <begin position="26"/>
        <end position="48"/>
    </location>
</feature>
<name>A0A226EUU6_FOLCA</name>
<evidence type="ECO:0000313" key="3">
    <source>
        <dbReference type="EMBL" id="OXA60386.1"/>
    </source>
</evidence>
<dbReference type="EMBL" id="LNIX01000002">
    <property type="protein sequence ID" value="OXA60386.1"/>
    <property type="molecule type" value="Genomic_DNA"/>
</dbReference>
<protein>
    <submittedName>
        <fullName evidence="3">Uncharacterized protein</fullName>
    </submittedName>
</protein>
<gene>
    <name evidence="3" type="ORF">Fcan01_05381</name>
</gene>
<feature type="region of interest" description="Disordered" evidence="1">
    <location>
        <begin position="76"/>
        <end position="127"/>
    </location>
</feature>
<dbReference type="OMA" id="HITHTHH"/>
<evidence type="ECO:0000313" key="4">
    <source>
        <dbReference type="Proteomes" id="UP000198287"/>
    </source>
</evidence>
<keyword evidence="2" id="KW-1133">Transmembrane helix</keyword>
<dbReference type="OrthoDB" id="10056271at2759"/>
<dbReference type="AlphaFoldDB" id="A0A226EUU6"/>
<accession>A0A226EUU6</accession>
<keyword evidence="4" id="KW-1185">Reference proteome</keyword>
<comment type="caution">
    <text evidence="3">The sequence shown here is derived from an EMBL/GenBank/DDBJ whole genome shotgun (WGS) entry which is preliminary data.</text>
</comment>
<feature type="compositionally biased region" description="Basic and acidic residues" evidence="1">
    <location>
        <begin position="83"/>
        <end position="96"/>
    </location>
</feature>
<reference evidence="3 4" key="1">
    <citation type="submission" date="2015-12" db="EMBL/GenBank/DDBJ databases">
        <title>The genome of Folsomia candida.</title>
        <authorList>
            <person name="Faddeeva A."/>
            <person name="Derks M.F."/>
            <person name="Anvar Y."/>
            <person name="Smit S."/>
            <person name="Van Straalen N."/>
            <person name="Roelofs D."/>
        </authorList>
    </citation>
    <scope>NUCLEOTIDE SEQUENCE [LARGE SCALE GENOMIC DNA]</scope>
    <source>
        <strain evidence="3 4">VU population</strain>
        <tissue evidence="3">Whole body</tissue>
    </source>
</reference>
<proteinExistence type="predicted"/>
<dbReference type="Proteomes" id="UP000198287">
    <property type="component" value="Unassembled WGS sequence"/>
</dbReference>
<feature type="compositionally biased region" description="Low complexity" evidence="1">
    <location>
        <begin position="111"/>
        <end position="120"/>
    </location>
</feature>
<evidence type="ECO:0000256" key="1">
    <source>
        <dbReference type="SAM" id="MobiDB-lite"/>
    </source>
</evidence>
<keyword evidence="2" id="KW-0472">Membrane</keyword>
<organism evidence="3 4">
    <name type="scientific">Folsomia candida</name>
    <name type="common">Springtail</name>
    <dbReference type="NCBI Taxonomy" id="158441"/>
    <lineage>
        <taxon>Eukaryota</taxon>
        <taxon>Metazoa</taxon>
        <taxon>Ecdysozoa</taxon>
        <taxon>Arthropoda</taxon>
        <taxon>Hexapoda</taxon>
        <taxon>Collembola</taxon>
        <taxon>Entomobryomorpha</taxon>
        <taxon>Isotomoidea</taxon>
        <taxon>Isotomidae</taxon>
        <taxon>Proisotominae</taxon>
        <taxon>Folsomia</taxon>
    </lineage>
</organism>